<evidence type="ECO:0000313" key="4">
    <source>
        <dbReference type="Proteomes" id="UP001175211"/>
    </source>
</evidence>
<comment type="caution">
    <text evidence="3">The sequence shown here is derived from an EMBL/GenBank/DDBJ whole genome shotgun (WGS) entry which is preliminary data.</text>
</comment>
<evidence type="ECO:0000313" key="3">
    <source>
        <dbReference type="EMBL" id="KAK0442769.1"/>
    </source>
</evidence>
<accession>A0AA39JHY6</accession>
<reference evidence="3" key="1">
    <citation type="submission" date="2023-06" db="EMBL/GenBank/DDBJ databases">
        <authorList>
            <consortium name="Lawrence Berkeley National Laboratory"/>
            <person name="Ahrendt S."/>
            <person name="Sahu N."/>
            <person name="Indic B."/>
            <person name="Wong-Bajracharya J."/>
            <person name="Merenyi Z."/>
            <person name="Ke H.-M."/>
            <person name="Monk M."/>
            <person name="Kocsube S."/>
            <person name="Drula E."/>
            <person name="Lipzen A."/>
            <person name="Balint B."/>
            <person name="Henrissat B."/>
            <person name="Andreopoulos B."/>
            <person name="Martin F.M."/>
            <person name="Harder C.B."/>
            <person name="Rigling D."/>
            <person name="Ford K.L."/>
            <person name="Foster G.D."/>
            <person name="Pangilinan J."/>
            <person name="Papanicolaou A."/>
            <person name="Barry K."/>
            <person name="LaButti K."/>
            <person name="Viragh M."/>
            <person name="Koriabine M."/>
            <person name="Yan M."/>
            <person name="Riley R."/>
            <person name="Champramary S."/>
            <person name="Plett K.L."/>
            <person name="Tsai I.J."/>
            <person name="Slot J."/>
            <person name="Sipos G."/>
            <person name="Plett J."/>
            <person name="Nagy L.G."/>
            <person name="Grigoriev I.V."/>
        </authorList>
    </citation>
    <scope>NUCLEOTIDE SEQUENCE</scope>
    <source>
        <strain evidence="3">CCBAS 213</strain>
    </source>
</reference>
<feature type="transmembrane region" description="Helical" evidence="1">
    <location>
        <begin position="44"/>
        <end position="67"/>
    </location>
</feature>
<feature type="signal peptide" evidence="2">
    <location>
        <begin position="1"/>
        <end position="20"/>
    </location>
</feature>
<keyword evidence="1" id="KW-0472">Membrane</keyword>
<dbReference type="EMBL" id="JAUEPS010000062">
    <property type="protein sequence ID" value="KAK0442769.1"/>
    <property type="molecule type" value="Genomic_DNA"/>
</dbReference>
<keyword evidence="2" id="KW-0732">Signal</keyword>
<evidence type="ECO:0000256" key="1">
    <source>
        <dbReference type="SAM" id="Phobius"/>
    </source>
</evidence>
<dbReference type="RefSeq" id="XP_060324456.1">
    <property type="nucleotide sequence ID" value="XM_060474534.1"/>
</dbReference>
<keyword evidence="1" id="KW-1133">Transmembrane helix</keyword>
<evidence type="ECO:0000256" key="2">
    <source>
        <dbReference type="SAM" id="SignalP"/>
    </source>
</evidence>
<feature type="chain" id="PRO_5041270347" evidence="2">
    <location>
        <begin position="21"/>
        <end position="98"/>
    </location>
</feature>
<dbReference type="GeneID" id="85358082"/>
<feature type="transmembrane region" description="Helical" evidence="1">
    <location>
        <begin position="79"/>
        <end position="96"/>
    </location>
</feature>
<feature type="non-terminal residue" evidence="3">
    <location>
        <position position="98"/>
    </location>
</feature>
<name>A0AA39JHY6_ARMTA</name>
<keyword evidence="4" id="KW-1185">Reference proteome</keyword>
<dbReference type="Proteomes" id="UP001175211">
    <property type="component" value="Unassembled WGS sequence"/>
</dbReference>
<gene>
    <name evidence="3" type="ORF">EV420DRAFT_1577490</name>
</gene>
<sequence>MVLHILCAIVCPWKSYCCHGEPSQSLLVAAPSLVCPYIHRCTISISSCLVAGHTEIWLITSLSFYSLHSQLITLSARCHLWMLFLLSLFVCFFNGFCI</sequence>
<dbReference type="AlphaFoldDB" id="A0AA39JHY6"/>
<protein>
    <submittedName>
        <fullName evidence="3">Uncharacterized protein</fullName>
    </submittedName>
</protein>
<keyword evidence="1" id="KW-0812">Transmembrane</keyword>
<proteinExistence type="predicted"/>
<organism evidence="3 4">
    <name type="scientific">Armillaria tabescens</name>
    <name type="common">Ringless honey mushroom</name>
    <name type="synonym">Agaricus tabescens</name>
    <dbReference type="NCBI Taxonomy" id="1929756"/>
    <lineage>
        <taxon>Eukaryota</taxon>
        <taxon>Fungi</taxon>
        <taxon>Dikarya</taxon>
        <taxon>Basidiomycota</taxon>
        <taxon>Agaricomycotina</taxon>
        <taxon>Agaricomycetes</taxon>
        <taxon>Agaricomycetidae</taxon>
        <taxon>Agaricales</taxon>
        <taxon>Marasmiineae</taxon>
        <taxon>Physalacriaceae</taxon>
        <taxon>Desarmillaria</taxon>
    </lineage>
</organism>